<evidence type="ECO:0000313" key="1">
    <source>
        <dbReference type="EMBL" id="TMW57498.1"/>
    </source>
</evidence>
<dbReference type="CDD" id="cd14279">
    <property type="entry name" value="CUE"/>
    <property type="match status" value="1"/>
</dbReference>
<evidence type="ECO:0000313" key="2">
    <source>
        <dbReference type="Proteomes" id="UP000794436"/>
    </source>
</evidence>
<sequence length="228" mass="25776">MTSLTAHKHPDTTQIIRKGAVRQRARVRWTSDVLDEMDYARSTMRAAMGFRDTSSDIGSIANVQKLSLLQEIYPTVATEILEEVLTTARFQVDVAASMLGELTRDPTEKVEKFDLVFVDMEDDDSQWHDVAASRPDLEQWVVVQDDWEVVDDDKVRTFADVLRSSSHAPESASTSKLPQLSILKTPISQSPMAVNKQDSLAAMFEDSEELCVKSFGARKRRNVRKWRG</sequence>
<name>A0A8K1C6U0_PYTOL</name>
<keyword evidence="2" id="KW-1185">Reference proteome</keyword>
<dbReference type="OrthoDB" id="162749at2759"/>
<accession>A0A8K1C6U0</accession>
<organism evidence="1 2">
    <name type="scientific">Pythium oligandrum</name>
    <name type="common">Mycoparasitic fungus</name>
    <dbReference type="NCBI Taxonomy" id="41045"/>
    <lineage>
        <taxon>Eukaryota</taxon>
        <taxon>Sar</taxon>
        <taxon>Stramenopiles</taxon>
        <taxon>Oomycota</taxon>
        <taxon>Peronosporomycetes</taxon>
        <taxon>Pythiales</taxon>
        <taxon>Pythiaceae</taxon>
        <taxon>Pythium</taxon>
    </lineage>
</organism>
<proteinExistence type="predicted"/>
<protein>
    <recommendedName>
        <fullName evidence="3">CUE domain-containing protein</fullName>
    </recommendedName>
</protein>
<reference evidence="1" key="1">
    <citation type="submission" date="2019-03" db="EMBL/GenBank/DDBJ databases">
        <title>Long read genome sequence of the mycoparasitic Pythium oligandrum ATCC 38472 isolated from sugarbeet rhizosphere.</title>
        <authorList>
            <person name="Gaulin E."/>
        </authorList>
    </citation>
    <scope>NUCLEOTIDE SEQUENCE</scope>
    <source>
        <strain evidence="1">ATCC 38472_TT</strain>
    </source>
</reference>
<dbReference type="AlphaFoldDB" id="A0A8K1C6U0"/>
<dbReference type="Proteomes" id="UP000794436">
    <property type="component" value="Unassembled WGS sequence"/>
</dbReference>
<dbReference type="EMBL" id="SPLM01000144">
    <property type="protein sequence ID" value="TMW57498.1"/>
    <property type="molecule type" value="Genomic_DNA"/>
</dbReference>
<comment type="caution">
    <text evidence="1">The sequence shown here is derived from an EMBL/GenBank/DDBJ whole genome shotgun (WGS) entry which is preliminary data.</text>
</comment>
<gene>
    <name evidence="1" type="ORF">Poli38472_003423</name>
</gene>
<evidence type="ECO:0008006" key="3">
    <source>
        <dbReference type="Google" id="ProtNLM"/>
    </source>
</evidence>